<dbReference type="Gramene" id="KCW54517">
    <property type="protein sequence ID" value="KCW54517"/>
    <property type="gene ID" value="EUGRSUZ_I00468"/>
</dbReference>
<dbReference type="InParanoid" id="A0A059AKL3"/>
<evidence type="ECO:0000256" key="5">
    <source>
        <dbReference type="ARBA" id="ARBA00022729"/>
    </source>
</evidence>
<evidence type="ECO:0000259" key="11">
    <source>
        <dbReference type="Pfam" id="PF08263"/>
    </source>
</evidence>
<dbReference type="Pfam" id="PF00560">
    <property type="entry name" value="LRR_1"/>
    <property type="match status" value="6"/>
</dbReference>
<evidence type="ECO:0000256" key="3">
    <source>
        <dbReference type="ARBA" id="ARBA00022614"/>
    </source>
</evidence>
<evidence type="ECO:0000256" key="6">
    <source>
        <dbReference type="ARBA" id="ARBA00022737"/>
    </source>
</evidence>
<keyword evidence="6" id="KW-0677">Repeat</keyword>
<evidence type="ECO:0000256" key="4">
    <source>
        <dbReference type="ARBA" id="ARBA00022692"/>
    </source>
</evidence>
<keyword evidence="5 10" id="KW-0732">Signal</keyword>
<dbReference type="AlphaFoldDB" id="A0A059AKL3"/>
<keyword evidence="7" id="KW-1133">Transmembrane helix</keyword>
<dbReference type="SMART" id="SM00369">
    <property type="entry name" value="LRR_TYP"/>
    <property type="match status" value="4"/>
</dbReference>
<feature type="chain" id="PRO_5001573435" description="Leucine-rich repeat-containing N-terminal plant-type domain-containing protein" evidence="10">
    <location>
        <begin position="25"/>
        <end position="482"/>
    </location>
</feature>
<organism evidence="12">
    <name type="scientific">Eucalyptus grandis</name>
    <name type="common">Flooded gum</name>
    <dbReference type="NCBI Taxonomy" id="71139"/>
    <lineage>
        <taxon>Eukaryota</taxon>
        <taxon>Viridiplantae</taxon>
        <taxon>Streptophyta</taxon>
        <taxon>Embryophyta</taxon>
        <taxon>Tracheophyta</taxon>
        <taxon>Spermatophyta</taxon>
        <taxon>Magnoliopsida</taxon>
        <taxon>eudicotyledons</taxon>
        <taxon>Gunneridae</taxon>
        <taxon>Pentapetalae</taxon>
        <taxon>rosids</taxon>
        <taxon>malvids</taxon>
        <taxon>Myrtales</taxon>
        <taxon>Myrtaceae</taxon>
        <taxon>Myrtoideae</taxon>
        <taxon>Eucalypteae</taxon>
        <taxon>Eucalyptus</taxon>
    </lineage>
</organism>
<keyword evidence="3" id="KW-0433">Leucine-rich repeat</keyword>
<evidence type="ECO:0000256" key="1">
    <source>
        <dbReference type="ARBA" id="ARBA00004479"/>
    </source>
</evidence>
<feature type="domain" description="Leucine-rich repeat-containing N-terminal plant-type" evidence="11">
    <location>
        <begin position="70"/>
        <end position="90"/>
    </location>
</feature>
<comment type="similarity">
    <text evidence="2">Belongs to the RLP family.</text>
</comment>
<dbReference type="InterPro" id="IPR013210">
    <property type="entry name" value="LRR_N_plant-typ"/>
</dbReference>
<dbReference type="Pfam" id="PF13855">
    <property type="entry name" value="LRR_8"/>
    <property type="match status" value="1"/>
</dbReference>
<keyword evidence="4" id="KW-0812">Transmembrane</keyword>
<evidence type="ECO:0000256" key="10">
    <source>
        <dbReference type="SAM" id="SignalP"/>
    </source>
</evidence>
<gene>
    <name evidence="12" type="ORF">EUGRSUZ_I00468</name>
</gene>
<feature type="signal peptide" evidence="10">
    <location>
        <begin position="1"/>
        <end position="24"/>
    </location>
</feature>
<reference evidence="12" key="1">
    <citation type="submission" date="2013-07" db="EMBL/GenBank/DDBJ databases">
        <title>The genome of Eucalyptus grandis.</title>
        <authorList>
            <person name="Schmutz J."/>
            <person name="Hayes R."/>
            <person name="Myburg A."/>
            <person name="Tuskan G."/>
            <person name="Grattapaglia D."/>
            <person name="Rokhsar D.S."/>
        </authorList>
    </citation>
    <scope>NUCLEOTIDE SEQUENCE</scope>
    <source>
        <tissue evidence="12">Leaf extractions</tissue>
    </source>
</reference>
<dbReference type="InterPro" id="IPR003591">
    <property type="entry name" value="Leu-rich_rpt_typical-subtyp"/>
</dbReference>
<feature type="domain" description="Leucine-rich repeat-containing N-terminal plant-type" evidence="11">
    <location>
        <begin position="31"/>
        <end position="46"/>
    </location>
</feature>
<dbReference type="OMA" id="LNDFNCP"/>
<dbReference type="PANTHER" id="PTHR48004:SF58">
    <property type="entry name" value="OS01G0162200 PROTEIN"/>
    <property type="match status" value="1"/>
</dbReference>
<evidence type="ECO:0000256" key="7">
    <source>
        <dbReference type="ARBA" id="ARBA00022989"/>
    </source>
</evidence>
<dbReference type="SUPFAM" id="SSF52058">
    <property type="entry name" value="L domain-like"/>
    <property type="match status" value="1"/>
</dbReference>
<dbReference type="InterPro" id="IPR032675">
    <property type="entry name" value="LRR_dom_sf"/>
</dbReference>
<comment type="subcellular location">
    <subcellularLocation>
        <location evidence="1">Membrane</location>
        <topology evidence="1">Single-pass type I membrane protein</topology>
    </subcellularLocation>
</comment>
<sequence>MKKESLHFSSRILLLTIVTSHSLASTQPRCHEDERSALLEFKTTFFTKKHPCCHVKYTRTPVEQSKVEFWNASEGKTQSDCCSWTGVECDKVSGHVIGLDLSCSCLSGKINSNTSIFRLLRLRSLNLALNDFNCPIPPTVGNLSSLRDLNFSMSNFTGHISHSLRNLTRLVHLDLSFNDLNGTIPTYFGSILNLENLDLVSNSLTGEIPSSLGNLIQLTTLSLGVNQLTGEIPSSIGDLIQLTDIDLQHNRLVGEIPLSFQNLLELRVLYLVSNRLSGEIPSFLGRLTQLVQISLSFNQFHGAIPSTIFQLQGLQALDLTSNKLSGTVKLDMFSEAKNLQELMLSSNKLSLIVETNITQQFRFLCLGSCNLNSFPEFLQDQNDLLVLDLSSNNISGQVPKWFLNVSTENLILLNLSGNFLTSFAQDPVIFKWKKLFEADLGFNELQGSVPIPPPLIEFYFISNNSSQRNIATLMQSKLYLYD</sequence>
<evidence type="ECO:0000256" key="2">
    <source>
        <dbReference type="ARBA" id="ARBA00009592"/>
    </source>
</evidence>
<accession>A0A059AKL3</accession>
<keyword evidence="9" id="KW-0325">Glycoprotein</keyword>
<name>A0A059AKL3_EUCGR</name>
<dbReference type="PRINTS" id="PR00019">
    <property type="entry name" value="LEURICHRPT"/>
</dbReference>
<dbReference type="PANTHER" id="PTHR48004">
    <property type="entry name" value="OS01G0149700 PROTEIN"/>
    <property type="match status" value="1"/>
</dbReference>
<evidence type="ECO:0000256" key="8">
    <source>
        <dbReference type="ARBA" id="ARBA00023136"/>
    </source>
</evidence>
<dbReference type="FunFam" id="3.80.10.10:FF:000041">
    <property type="entry name" value="LRR receptor-like serine/threonine-protein kinase ERECTA"/>
    <property type="match status" value="2"/>
</dbReference>
<protein>
    <recommendedName>
        <fullName evidence="11">Leucine-rich repeat-containing N-terminal plant-type domain-containing protein</fullName>
    </recommendedName>
</protein>
<keyword evidence="8" id="KW-0472">Membrane</keyword>
<dbReference type="Gene3D" id="3.80.10.10">
    <property type="entry name" value="Ribonuclease Inhibitor"/>
    <property type="match status" value="3"/>
</dbReference>
<evidence type="ECO:0000256" key="9">
    <source>
        <dbReference type="ARBA" id="ARBA00023180"/>
    </source>
</evidence>
<dbReference type="GO" id="GO:0016020">
    <property type="term" value="C:membrane"/>
    <property type="evidence" value="ECO:0007669"/>
    <property type="project" value="UniProtKB-SubCell"/>
</dbReference>
<evidence type="ECO:0000313" key="12">
    <source>
        <dbReference type="EMBL" id="KCW54517.1"/>
    </source>
</evidence>
<proteinExistence type="inferred from homology"/>
<dbReference type="Pfam" id="PF08263">
    <property type="entry name" value="LRRNT_2"/>
    <property type="match status" value="2"/>
</dbReference>
<dbReference type="EMBL" id="KK198761">
    <property type="protein sequence ID" value="KCW54517.1"/>
    <property type="molecule type" value="Genomic_DNA"/>
</dbReference>
<dbReference type="InterPro" id="IPR052941">
    <property type="entry name" value="StomDev_PlantInt_Reg"/>
</dbReference>
<dbReference type="InterPro" id="IPR001611">
    <property type="entry name" value="Leu-rich_rpt"/>
</dbReference>